<dbReference type="SUPFAM" id="SSF47576">
    <property type="entry name" value="Calponin-homology domain, CH-domain"/>
    <property type="match status" value="1"/>
</dbReference>
<proteinExistence type="predicted"/>
<dbReference type="InterPro" id="IPR050606">
    <property type="entry name" value="Calponin-like"/>
</dbReference>
<dbReference type="InterPro" id="IPR036872">
    <property type="entry name" value="CH_dom_sf"/>
</dbReference>
<dbReference type="GO" id="GO:0015629">
    <property type="term" value="C:actin cytoskeleton"/>
    <property type="evidence" value="ECO:0007669"/>
    <property type="project" value="TreeGrafter"/>
</dbReference>
<accession>A0A0K0DR51</accession>
<dbReference type="InterPro" id="IPR001715">
    <property type="entry name" value="CH_dom"/>
</dbReference>
<dbReference type="PANTHER" id="PTHR47385:SF14">
    <property type="entry name" value="TRANSGELIN"/>
    <property type="match status" value="1"/>
</dbReference>
<keyword evidence="3" id="KW-1185">Reference proteome</keyword>
<dbReference type="Proteomes" id="UP000035642">
    <property type="component" value="Unassembled WGS sequence"/>
</dbReference>
<dbReference type="WBParaSite" id="ACAC_0001424001-mRNA-1">
    <property type="protein sequence ID" value="ACAC_0001424001-mRNA-1"/>
    <property type="gene ID" value="ACAC_0001424001"/>
</dbReference>
<dbReference type="SMART" id="SM00033">
    <property type="entry name" value="CH"/>
    <property type="match status" value="1"/>
</dbReference>
<evidence type="ECO:0000256" key="1">
    <source>
        <dbReference type="SAM" id="MobiDB-lite"/>
    </source>
</evidence>
<feature type="domain" description="Calponin-homology (CH)" evidence="2">
    <location>
        <begin position="63"/>
        <end position="178"/>
    </location>
</feature>
<dbReference type="PROSITE" id="PS50021">
    <property type="entry name" value="CH"/>
    <property type="match status" value="1"/>
</dbReference>
<dbReference type="PANTHER" id="PTHR47385">
    <property type="entry name" value="CALPONIN"/>
    <property type="match status" value="1"/>
</dbReference>
<organism evidence="3 4">
    <name type="scientific">Angiostrongylus cantonensis</name>
    <name type="common">Rat lungworm</name>
    <dbReference type="NCBI Taxonomy" id="6313"/>
    <lineage>
        <taxon>Eukaryota</taxon>
        <taxon>Metazoa</taxon>
        <taxon>Ecdysozoa</taxon>
        <taxon>Nematoda</taxon>
        <taxon>Chromadorea</taxon>
        <taxon>Rhabditida</taxon>
        <taxon>Rhabditina</taxon>
        <taxon>Rhabditomorpha</taxon>
        <taxon>Strongyloidea</taxon>
        <taxon>Metastrongylidae</taxon>
        <taxon>Angiostrongylus</taxon>
    </lineage>
</organism>
<reference evidence="3" key="1">
    <citation type="submission" date="2012-09" db="EMBL/GenBank/DDBJ databases">
        <authorList>
            <person name="Martin A.A."/>
        </authorList>
    </citation>
    <scope>NUCLEOTIDE SEQUENCE</scope>
</reference>
<dbReference type="Gene3D" id="1.10.418.10">
    <property type="entry name" value="Calponin-like domain"/>
    <property type="match status" value="1"/>
</dbReference>
<dbReference type="GO" id="GO:0051015">
    <property type="term" value="F:actin filament binding"/>
    <property type="evidence" value="ECO:0007669"/>
    <property type="project" value="TreeGrafter"/>
</dbReference>
<protein>
    <submittedName>
        <fullName evidence="4">Calponin-homology (CH) domain-containing protein</fullName>
    </submittedName>
</protein>
<feature type="compositionally biased region" description="Polar residues" evidence="1">
    <location>
        <begin position="13"/>
        <end position="22"/>
    </location>
</feature>
<dbReference type="Pfam" id="PF00307">
    <property type="entry name" value="CH"/>
    <property type="match status" value="1"/>
</dbReference>
<name>A0A0K0DR51_ANGCA</name>
<feature type="region of interest" description="Disordered" evidence="1">
    <location>
        <begin position="1"/>
        <end position="23"/>
    </location>
</feature>
<dbReference type="STRING" id="6313.A0A0K0DR51"/>
<evidence type="ECO:0000313" key="4">
    <source>
        <dbReference type="WBParaSite" id="ACAC_0001424001-mRNA-1"/>
    </source>
</evidence>
<dbReference type="AlphaFoldDB" id="A0A0K0DR51"/>
<evidence type="ECO:0000313" key="3">
    <source>
        <dbReference type="Proteomes" id="UP000035642"/>
    </source>
</evidence>
<dbReference type="GO" id="GO:0007015">
    <property type="term" value="P:actin filament organization"/>
    <property type="evidence" value="ECO:0007669"/>
    <property type="project" value="TreeGrafter"/>
</dbReference>
<evidence type="ECO:0000259" key="2">
    <source>
        <dbReference type="PROSITE" id="PS50021"/>
    </source>
</evidence>
<reference evidence="4" key="2">
    <citation type="submission" date="2017-02" db="UniProtKB">
        <authorList>
            <consortium name="WormBaseParasite"/>
        </authorList>
    </citation>
    <scope>IDENTIFICATION</scope>
</reference>
<sequence length="200" mass="21889">MLSLGSRLPSQIARPSNMTTGVPKTATRVFDNQNQKPAKPTIVKNDKLKNVNSIRTMSASKNREPDSAAVDLIRKIFSDRLEVKLSDDLDTLAGELADGVHLCGLMNSFRPRTITSMFTSSGTVLSSPKAKRNVDSFIAACRKLGVPEVSICSSADILNKRNITSVTKTVLALQKLFPRDYGSSIPNNSLVTEKRKIFHV</sequence>